<dbReference type="GO" id="GO:0005524">
    <property type="term" value="F:ATP binding"/>
    <property type="evidence" value="ECO:0007669"/>
    <property type="project" value="InterPro"/>
</dbReference>
<dbReference type="PROSITE" id="PS52040">
    <property type="entry name" value="TOPO_IIA"/>
    <property type="match status" value="1"/>
</dbReference>
<dbReference type="SUPFAM" id="SSF101904">
    <property type="entry name" value="GyrA/ParC C-terminal domain-like"/>
    <property type="match status" value="1"/>
</dbReference>
<evidence type="ECO:0000256" key="7">
    <source>
        <dbReference type="ARBA" id="ARBA00063644"/>
    </source>
</evidence>
<dbReference type="NCBIfam" id="NF004043">
    <property type="entry name" value="PRK05560.1"/>
    <property type="match status" value="1"/>
</dbReference>
<evidence type="ECO:0000256" key="6">
    <source>
        <dbReference type="ARBA" id="ARBA00023235"/>
    </source>
</evidence>
<dbReference type="InterPro" id="IPR013758">
    <property type="entry name" value="Topo_IIA_A/C_ab"/>
</dbReference>
<keyword evidence="4" id="KW-0799">Topoisomerase</keyword>
<keyword evidence="6" id="KW-0413">Isomerase</keyword>
<evidence type="ECO:0000256" key="3">
    <source>
        <dbReference type="ARBA" id="ARBA00012895"/>
    </source>
</evidence>
<dbReference type="CDD" id="cd00187">
    <property type="entry name" value="TOP4c"/>
    <property type="match status" value="1"/>
</dbReference>
<dbReference type="InterPro" id="IPR050220">
    <property type="entry name" value="Type_II_DNA_Topoisomerases"/>
</dbReference>
<dbReference type="Gene3D" id="3.90.199.10">
    <property type="entry name" value="Topoisomerase II, domain 5"/>
    <property type="match status" value="1"/>
</dbReference>
<dbReference type="NCBIfam" id="TIGR01063">
    <property type="entry name" value="gyrA"/>
    <property type="match status" value="1"/>
</dbReference>
<dbReference type="SMART" id="SM00434">
    <property type="entry name" value="TOP4c"/>
    <property type="match status" value="1"/>
</dbReference>
<dbReference type="NCBIfam" id="NF004044">
    <property type="entry name" value="PRK05561.1"/>
    <property type="match status" value="1"/>
</dbReference>
<proteinExistence type="inferred from homology"/>
<dbReference type="SUPFAM" id="SSF56719">
    <property type="entry name" value="Type II DNA topoisomerase"/>
    <property type="match status" value="1"/>
</dbReference>
<evidence type="ECO:0000259" key="9">
    <source>
        <dbReference type="PROSITE" id="PS52040"/>
    </source>
</evidence>
<dbReference type="Pfam" id="PF03989">
    <property type="entry name" value="DNA_gyraseA_C"/>
    <property type="match status" value="6"/>
</dbReference>
<gene>
    <name evidence="10" type="ORF">UFOPK1493_01144</name>
</gene>
<dbReference type="GO" id="GO:0009330">
    <property type="term" value="C:DNA topoisomerase type II (double strand cut, ATP-hydrolyzing) complex"/>
    <property type="evidence" value="ECO:0007669"/>
    <property type="project" value="TreeGrafter"/>
</dbReference>
<dbReference type="Pfam" id="PF00521">
    <property type="entry name" value="DNA_topoisoIV"/>
    <property type="match status" value="1"/>
</dbReference>
<dbReference type="GO" id="GO:0005737">
    <property type="term" value="C:cytoplasm"/>
    <property type="evidence" value="ECO:0007669"/>
    <property type="project" value="TreeGrafter"/>
</dbReference>
<name>A0A6J6CLC3_9ZZZZ</name>
<dbReference type="FunFam" id="1.10.268.10:FF:000001">
    <property type="entry name" value="DNA gyrase subunit A"/>
    <property type="match status" value="1"/>
</dbReference>
<dbReference type="GO" id="GO:0006265">
    <property type="term" value="P:DNA topological change"/>
    <property type="evidence" value="ECO:0007669"/>
    <property type="project" value="InterPro"/>
</dbReference>
<comment type="similarity">
    <text evidence="2">Belongs to the type II topoisomerase GyrA/ParC subunit family.</text>
</comment>
<feature type="domain" description="Topo IIA-type catalytic" evidence="9">
    <location>
        <begin position="78"/>
        <end position="542"/>
    </location>
</feature>
<keyword evidence="5" id="KW-0238">DNA-binding</keyword>
<dbReference type="InterPro" id="IPR035516">
    <property type="entry name" value="Gyrase/topoIV_suA_C"/>
</dbReference>
<feature type="region of interest" description="Disordered" evidence="8">
    <location>
        <begin position="1"/>
        <end position="49"/>
    </location>
</feature>
<evidence type="ECO:0000256" key="4">
    <source>
        <dbReference type="ARBA" id="ARBA00023029"/>
    </source>
</evidence>
<comment type="subunit">
    <text evidence="7">Heterotetramer composed of ParC and ParE.</text>
</comment>
<evidence type="ECO:0000256" key="8">
    <source>
        <dbReference type="SAM" id="MobiDB-lite"/>
    </source>
</evidence>
<evidence type="ECO:0000256" key="1">
    <source>
        <dbReference type="ARBA" id="ARBA00000185"/>
    </source>
</evidence>
<feature type="compositionally biased region" description="Low complexity" evidence="8">
    <location>
        <begin position="11"/>
        <end position="30"/>
    </location>
</feature>
<accession>A0A6J6CLC3</accession>
<dbReference type="GO" id="GO:0003918">
    <property type="term" value="F:DNA topoisomerase type II (double strand cut, ATP-hydrolyzing) activity"/>
    <property type="evidence" value="ECO:0007669"/>
    <property type="project" value="UniProtKB-EC"/>
</dbReference>
<dbReference type="PANTHER" id="PTHR43493">
    <property type="entry name" value="DNA GYRASE/TOPOISOMERASE SUBUNIT A"/>
    <property type="match status" value="1"/>
</dbReference>
<dbReference type="FunFam" id="3.30.1360.40:FF:000002">
    <property type="entry name" value="DNA gyrase subunit A"/>
    <property type="match status" value="1"/>
</dbReference>
<dbReference type="EMBL" id="CAEZSR010000031">
    <property type="protein sequence ID" value="CAB4552136.1"/>
    <property type="molecule type" value="Genomic_DNA"/>
</dbReference>
<dbReference type="InterPro" id="IPR013757">
    <property type="entry name" value="Topo_IIA_A_a_sf"/>
</dbReference>
<protein>
    <recommendedName>
        <fullName evidence="3">DNA topoisomerase (ATP-hydrolyzing)</fullName>
        <ecNumber evidence="3">5.6.2.2</ecNumber>
    </recommendedName>
</protein>
<dbReference type="Gene3D" id="1.10.268.10">
    <property type="entry name" value="Topoisomerase, domain 3"/>
    <property type="match status" value="1"/>
</dbReference>
<organism evidence="10">
    <name type="scientific">freshwater metagenome</name>
    <dbReference type="NCBI Taxonomy" id="449393"/>
    <lineage>
        <taxon>unclassified sequences</taxon>
        <taxon>metagenomes</taxon>
        <taxon>ecological metagenomes</taxon>
    </lineage>
</organism>
<comment type="catalytic activity">
    <reaction evidence="1">
        <text>ATP-dependent breakage, passage and rejoining of double-stranded DNA.</text>
        <dbReference type="EC" id="5.6.2.2"/>
    </reaction>
</comment>
<dbReference type="InterPro" id="IPR013760">
    <property type="entry name" value="Topo_IIA-like_dom_sf"/>
</dbReference>
<evidence type="ECO:0000256" key="2">
    <source>
        <dbReference type="ARBA" id="ARBA00008263"/>
    </source>
</evidence>
<sequence length="855" mass="93235">MSDTPNPPDDQTPGDQTPGDEPIEPAAGDAGDAGGADEETGGSFERDPSLAVQPVALQDEMERSFLDYAMSVIMSRALPDVRDGLKPVHRRIIWDMDEQGFRPDRPFVKSARVSGDTMAKYHPHGDSAIYDALVRMAQPFSLRHPLIDFHGNYGSPDFGPAASRYTECRLHPLAMQLLADIDEETVDMVATYDASREEPTVLPARFPNLLVNGSQGIAVGMATNIPPHNLGEVIDATIHLIDHPDATPDDLMQFVKGPDFPTGGSILGRAGIMDAYRTGRGSVKMRATATIEETRTGGYQIVVTELPYQTSCSSIAGRIQELVDSGELDGISDVNDGSAGGKTELVVKLKRDANPNVVLNNLYKLTQLQTSFGVNMVALVDGVPRTLNLATALQGYIRHQVDVITRRTNFRLDKARKREHILEGRIKALNVIDQIIALIRASDDAASAKAGLMAPPFEFSDIQATDILDMPLRQLTRLSRIDLESELEDVRARVLELQSILDDPEKLRGVIKTEMTAIREEFATPRVCQVAFDTGEMSIEDLVEDKELVIVMTQAQYVKAVPAANFKTQSRGGRGVSGGKMKADDIVRNVIFTTAHAFLLFFSNRGKVYRLRALDIPERERTAKGMPIVNLLPLQAGETIEAIIDTRDFAGERYLFFATKNGTVKKTAFDEYDSSRRDGLIAINLRDDDELVRVIETGGTDDIFMVARSGSTIRFNEGEVRPMGRNAGGVRGMKLRAGDEVVSVDVARNETSILMVTEAGYGKRTQLDKFNTQGRGGMGVIGIKLTGKKGKVVAAFMVGLDDEIVAVSSGGVTIRMPVSDISWQGRDATGVRLMNLDDGQIVASVAPILASDDDD</sequence>
<dbReference type="GO" id="GO:0003677">
    <property type="term" value="F:DNA binding"/>
    <property type="evidence" value="ECO:0007669"/>
    <property type="project" value="UniProtKB-KW"/>
</dbReference>
<dbReference type="FunFam" id="2.120.10.90:FF:000005">
    <property type="entry name" value="DNA topoisomerase 4 subunit A"/>
    <property type="match status" value="1"/>
</dbReference>
<dbReference type="EC" id="5.6.2.2" evidence="3"/>
<feature type="compositionally biased region" description="Pro residues" evidence="8">
    <location>
        <begin position="1"/>
        <end position="10"/>
    </location>
</feature>
<dbReference type="Gene3D" id="3.30.1360.40">
    <property type="match status" value="1"/>
</dbReference>
<reference evidence="10" key="1">
    <citation type="submission" date="2020-05" db="EMBL/GenBank/DDBJ databases">
        <authorList>
            <person name="Chiriac C."/>
            <person name="Salcher M."/>
            <person name="Ghai R."/>
            <person name="Kavagutti S V."/>
        </authorList>
    </citation>
    <scope>NUCLEOTIDE SEQUENCE</scope>
</reference>
<dbReference type="InterPro" id="IPR006691">
    <property type="entry name" value="GyrA/parC_rep"/>
</dbReference>
<evidence type="ECO:0000313" key="10">
    <source>
        <dbReference type="EMBL" id="CAB4552136.1"/>
    </source>
</evidence>
<evidence type="ECO:0000256" key="5">
    <source>
        <dbReference type="ARBA" id="ARBA00023125"/>
    </source>
</evidence>
<dbReference type="PANTHER" id="PTHR43493:SF5">
    <property type="entry name" value="DNA GYRASE SUBUNIT A, CHLOROPLASTIC_MITOCHONDRIAL"/>
    <property type="match status" value="1"/>
</dbReference>
<dbReference type="InterPro" id="IPR002205">
    <property type="entry name" value="Topo_IIA_dom_A"/>
</dbReference>
<dbReference type="Gene3D" id="2.120.10.90">
    <property type="entry name" value="DNA gyrase/topoisomerase IV, subunit A, C-terminal"/>
    <property type="match status" value="1"/>
</dbReference>
<dbReference type="AlphaFoldDB" id="A0A6J6CLC3"/>